<keyword evidence="1" id="KW-0472">Membrane</keyword>
<protein>
    <submittedName>
        <fullName evidence="2">Uncharacterized protein</fullName>
    </submittedName>
</protein>
<geneLocation type="plasmid" evidence="3">
    <name>pbs1142</name>
</geneLocation>
<evidence type="ECO:0000313" key="3">
    <source>
        <dbReference type="Proteomes" id="UP000510934"/>
    </source>
</evidence>
<reference evidence="2 3" key="1">
    <citation type="journal article" date="2009" name="Mikrobiologiia">
        <title>[Phenanthren biodegradation and interaction of Pseudomonas putida BS3701 and Burkholderia sp.BS3702 in plant rhizosphere].</title>
        <authorList>
            <person name="Ovchinnikova A.A."/>
            <person name="Vetrova A.A."/>
            <person name="Filonov A.E."/>
            <person name="Boronin A.M."/>
        </authorList>
    </citation>
    <scope>NUCLEOTIDE SEQUENCE [LARGE SCALE GENOMIC DNA]</scope>
    <source>
        <strain evidence="2 3">BS3701</strain>
        <plasmid evidence="3">pbs1142</plasmid>
    </source>
</reference>
<evidence type="ECO:0000313" key="2">
    <source>
        <dbReference type="EMBL" id="QLJ17454.1"/>
    </source>
</evidence>
<organism evidence="2 3">
    <name type="scientific">Pseudomonas putida</name>
    <name type="common">Arthrobacter siderocapsulatus</name>
    <dbReference type="NCBI Taxonomy" id="303"/>
    <lineage>
        <taxon>Bacteria</taxon>
        <taxon>Pseudomonadati</taxon>
        <taxon>Pseudomonadota</taxon>
        <taxon>Gammaproteobacteria</taxon>
        <taxon>Pseudomonadales</taxon>
        <taxon>Pseudomonadaceae</taxon>
        <taxon>Pseudomonas</taxon>
    </lineage>
</organism>
<gene>
    <name evidence="2" type="ORF">H0H12_29670</name>
</gene>
<keyword evidence="1" id="KW-0812">Transmembrane</keyword>
<dbReference type="Proteomes" id="UP000510934">
    <property type="component" value="Plasmid pBS1142"/>
</dbReference>
<name>A0A7D5W554_PSEPU</name>
<dbReference type="RefSeq" id="WP_180690222.1">
    <property type="nucleotide sequence ID" value="NZ_CP059054.1"/>
</dbReference>
<keyword evidence="1" id="KW-1133">Transmembrane helix</keyword>
<keyword evidence="2" id="KW-0614">Plasmid</keyword>
<accession>A0A7D5W554</accession>
<dbReference type="EMBL" id="CP059054">
    <property type="protein sequence ID" value="QLJ17454.1"/>
    <property type="molecule type" value="Genomic_DNA"/>
</dbReference>
<feature type="transmembrane region" description="Helical" evidence="1">
    <location>
        <begin position="20"/>
        <end position="38"/>
    </location>
</feature>
<evidence type="ECO:0000256" key="1">
    <source>
        <dbReference type="SAM" id="Phobius"/>
    </source>
</evidence>
<dbReference type="AlphaFoldDB" id="A0A7D5W554"/>
<sequence>MMVHPIVAQFQEGAKAVGQVFGAAGLVLLVVVGWKIIVHCKTPVQW</sequence>
<proteinExistence type="predicted"/>